<comment type="subcellular location">
    <subcellularLocation>
        <location evidence="1 10">Cytoplasm</location>
    </subcellularLocation>
</comment>
<keyword evidence="4 10" id="KW-0436">Ligase</keyword>
<comment type="domain">
    <text evidence="10">Consists of three domains: the N-terminal catalytic domain, the editing domain and the C-terminal anticodon-binding domain.</text>
</comment>
<dbReference type="CDD" id="cd00861">
    <property type="entry name" value="ProRS_anticodon_short"/>
    <property type="match status" value="1"/>
</dbReference>
<dbReference type="InterPro" id="IPR002314">
    <property type="entry name" value="aa-tRNA-synt_IIb"/>
</dbReference>
<evidence type="ECO:0000259" key="11">
    <source>
        <dbReference type="PROSITE" id="PS50862"/>
    </source>
</evidence>
<evidence type="ECO:0000313" key="13">
    <source>
        <dbReference type="Proteomes" id="UP000660339"/>
    </source>
</evidence>
<evidence type="ECO:0000256" key="1">
    <source>
        <dbReference type="ARBA" id="ARBA00004496"/>
    </source>
</evidence>
<dbReference type="PROSITE" id="PS50862">
    <property type="entry name" value="AA_TRNA_LIGASE_II"/>
    <property type="match status" value="1"/>
</dbReference>
<dbReference type="InterPro" id="IPR023717">
    <property type="entry name" value="Pro-tRNA-Synthase_IIa_type1"/>
</dbReference>
<comment type="function">
    <text evidence="10">Catalyzes the attachment of proline to tRNA(Pro) in a two-step reaction: proline is first activated by ATP to form Pro-AMP and then transferred to the acceptor end of tRNA(Pro). As ProRS can inadvertently accommodate and process non-cognate amino acids such as alanine and cysteine, to avoid such errors it has two additional distinct editing activities against alanine. One activity is designated as 'pretransfer' editing and involves the tRNA(Pro)-independent hydrolysis of activated Ala-AMP. The other activity is designated 'posttransfer' editing and involves deacylation of mischarged Ala-tRNA(Pro). The misacylated Cys-tRNA(Pro) is not edited by ProRS.</text>
</comment>
<dbReference type="Pfam" id="PF04073">
    <property type="entry name" value="tRNA_edit"/>
    <property type="match status" value="1"/>
</dbReference>
<dbReference type="PRINTS" id="PR01046">
    <property type="entry name" value="TRNASYNTHPRO"/>
</dbReference>
<dbReference type="Gene3D" id="3.40.50.800">
    <property type="entry name" value="Anticodon-binding domain"/>
    <property type="match status" value="1"/>
</dbReference>
<keyword evidence="8 10" id="KW-0030">Aminoacyl-tRNA synthetase</keyword>
<comment type="catalytic activity">
    <reaction evidence="9 10">
        <text>tRNA(Pro) + L-proline + ATP = L-prolyl-tRNA(Pro) + AMP + diphosphate</text>
        <dbReference type="Rhea" id="RHEA:14305"/>
        <dbReference type="Rhea" id="RHEA-COMP:9700"/>
        <dbReference type="Rhea" id="RHEA-COMP:9702"/>
        <dbReference type="ChEBI" id="CHEBI:30616"/>
        <dbReference type="ChEBI" id="CHEBI:33019"/>
        <dbReference type="ChEBI" id="CHEBI:60039"/>
        <dbReference type="ChEBI" id="CHEBI:78442"/>
        <dbReference type="ChEBI" id="CHEBI:78532"/>
        <dbReference type="ChEBI" id="CHEBI:456215"/>
        <dbReference type="EC" id="6.1.1.15"/>
    </reaction>
</comment>
<evidence type="ECO:0000256" key="10">
    <source>
        <dbReference type="HAMAP-Rule" id="MF_01569"/>
    </source>
</evidence>
<dbReference type="PANTHER" id="PTHR42753:SF2">
    <property type="entry name" value="PROLINE--TRNA LIGASE"/>
    <property type="match status" value="1"/>
</dbReference>
<evidence type="ECO:0000313" key="12">
    <source>
        <dbReference type="EMBL" id="GIG17314.1"/>
    </source>
</evidence>
<dbReference type="GO" id="GO:0004827">
    <property type="term" value="F:proline-tRNA ligase activity"/>
    <property type="evidence" value="ECO:0007669"/>
    <property type="project" value="UniProtKB-UniRule"/>
</dbReference>
<dbReference type="GO" id="GO:0005829">
    <property type="term" value="C:cytosol"/>
    <property type="evidence" value="ECO:0007669"/>
    <property type="project" value="TreeGrafter"/>
</dbReference>
<dbReference type="EC" id="6.1.1.15" evidence="10"/>
<dbReference type="NCBIfam" id="NF006625">
    <property type="entry name" value="PRK09194.1"/>
    <property type="match status" value="1"/>
</dbReference>
<evidence type="ECO:0000256" key="4">
    <source>
        <dbReference type="ARBA" id="ARBA00022598"/>
    </source>
</evidence>
<dbReference type="Pfam" id="PF03129">
    <property type="entry name" value="HGTP_anticodon"/>
    <property type="match status" value="1"/>
</dbReference>
<dbReference type="AlphaFoldDB" id="A0A8J3PI30"/>
<dbReference type="InterPro" id="IPR036621">
    <property type="entry name" value="Anticodon-bd_dom_sf"/>
</dbReference>
<keyword evidence="6 10" id="KW-0067">ATP-binding</keyword>
<dbReference type="Gene3D" id="3.30.930.10">
    <property type="entry name" value="Bira Bifunctional Protein, Domain 2"/>
    <property type="match status" value="2"/>
</dbReference>
<keyword evidence="5 10" id="KW-0547">Nucleotide-binding</keyword>
<evidence type="ECO:0000256" key="7">
    <source>
        <dbReference type="ARBA" id="ARBA00022917"/>
    </source>
</evidence>
<gene>
    <name evidence="12" type="primary">proS_1</name>
    <name evidence="10" type="synonym">proS</name>
    <name evidence="12" type="ORF">Cme02nite_56460</name>
</gene>
<accession>A0A8J3PI30</accession>
<dbReference type="Gene3D" id="3.90.960.10">
    <property type="entry name" value="YbaK/aminoacyl-tRNA synthetase-associated domain"/>
    <property type="match status" value="1"/>
</dbReference>
<dbReference type="InterPro" id="IPR050062">
    <property type="entry name" value="Pro-tRNA_synthetase"/>
</dbReference>
<dbReference type="InterPro" id="IPR004154">
    <property type="entry name" value="Anticodon-bd"/>
</dbReference>
<evidence type="ECO:0000256" key="8">
    <source>
        <dbReference type="ARBA" id="ARBA00023146"/>
    </source>
</evidence>
<dbReference type="CDD" id="cd04334">
    <property type="entry name" value="ProRS-INS"/>
    <property type="match status" value="1"/>
</dbReference>
<dbReference type="SUPFAM" id="SSF55681">
    <property type="entry name" value="Class II aaRS and biotin synthetases"/>
    <property type="match status" value="1"/>
</dbReference>
<feature type="domain" description="Aminoacyl-transfer RNA synthetases class-II family profile" evidence="11">
    <location>
        <begin position="33"/>
        <end position="462"/>
    </location>
</feature>
<dbReference type="InterPro" id="IPR036754">
    <property type="entry name" value="YbaK/aa-tRNA-synt-asso_dom_sf"/>
</dbReference>
<comment type="caution">
    <text evidence="12">The sequence shown here is derived from an EMBL/GenBank/DDBJ whole genome shotgun (WGS) entry which is preliminary data.</text>
</comment>
<keyword evidence="7 10" id="KW-0648">Protein biosynthesis</keyword>
<comment type="similarity">
    <text evidence="10">Belongs to the class-II aminoacyl-tRNA synthetase family. ProS type 1 subfamily.</text>
</comment>
<dbReference type="HAMAP" id="MF_01569">
    <property type="entry name" value="Pro_tRNA_synth_type1"/>
    <property type="match status" value="1"/>
</dbReference>
<evidence type="ECO:0000256" key="5">
    <source>
        <dbReference type="ARBA" id="ARBA00022741"/>
    </source>
</evidence>
<evidence type="ECO:0000256" key="2">
    <source>
        <dbReference type="ARBA" id="ARBA00011738"/>
    </source>
</evidence>
<sequence>MRWSELYVPTLRQDPAGADAVSHRLLLRAGYIRQLMAGHYSLLPLAVKVRAKIIDVIREEMSRIGAQEFLLPTMQPAEVWQKSGRWEKIGAEMFRLRDRRGADLALGMTHEEIFTTVAQELRSYRDLPQRWYQFQTKFRDEPRAKSGLIRVREFTMKDSYSFDVDDAGLDRSFDLHHEAYTRIFGRLGIPAIAVEASSGIMGGSDSVEFMSPTDAGEDLVVHCGCGYAANVEKATSHLAAVADGDGLAAPEPFDTPDVRTIEDLATGFGVTADRQVKTLVYVVDDQLTLVLMRGDHALVEQKLIDTLAAVNVRPAHADEIRETLGALPGSLGGVGVTDLPILADLALRGRRDMTTGANRDGVHLRGVDVDRDLAVGRWADLREVVAGEPCPRCEQPLSVLRTVEIGHIFKLGRRYTETLGVTVLGADGERVSPIMGSYGIGVERALAAIVETHHDDKGIVWPVAVAPFEVAIAVLGDAEQVVAAAESLYTGLRGQRMDVLIDDRAERPGVKFSDIELIGVPYRITVSARGLADGTVEFTDRATGHTERIPLAGAVAHVTAAVRATE</sequence>
<dbReference type="SUPFAM" id="SSF52954">
    <property type="entry name" value="Class II aaRS ABD-related"/>
    <property type="match status" value="1"/>
</dbReference>
<dbReference type="InterPro" id="IPR044140">
    <property type="entry name" value="ProRS_anticodon_short"/>
</dbReference>
<dbReference type="GO" id="GO:0006433">
    <property type="term" value="P:prolyl-tRNA aminoacylation"/>
    <property type="evidence" value="ECO:0007669"/>
    <property type="project" value="UniProtKB-UniRule"/>
</dbReference>
<dbReference type="NCBIfam" id="TIGR00409">
    <property type="entry name" value="proS_fam_II"/>
    <property type="match status" value="1"/>
</dbReference>
<dbReference type="SUPFAM" id="SSF55826">
    <property type="entry name" value="YbaK/ProRS associated domain"/>
    <property type="match status" value="1"/>
</dbReference>
<dbReference type="InterPro" id="IPR006195">
    <property type="entry name" value="aa-tRNA-synth_II"/>
</dbReference>
<name>A0A8J3PI30_9ACTN</name>
<dbReference type="Pfam" id="PF00587">
    <property type="entry name" value="tRNA-synt_2b"/>
    <property type="match status" value="1"/>
</dbReference>
<keyword evidence="13" id="KW-1185">Reference proteome</keyword>
<dbReference type="RefSeq" id="WP_166380994.1">
    <property type="nucleotide sequence ID" value="NZ_BAAATT010000030.1"/>
</dbReference>
<evidence type="ECO:0000256" key="9">
    <source>
        <dbReference type="ARBA" id="ARBA00047671"/>
    </source>
</evidence>
<dbReference type="InterPro" id="IPR004500">
    <property type="entry name" value="Pro-tRNA-synth_IIa_bac-type"/>
</dbReference>
<organism evidence="12 13">
    <name type="scientific">Catellatospora methionotrophica</name>
    <dbReference type="NCBI Taxonomy" id="121620"/>
    <lineage>
        <taxon>Bacteria</taxon>
        <taxon>Bacillati</taxon>
        <taxon>Actinomycetota</taxon>
        <taxon>Actinomycetes</taxon>
        <taxon>Micromonosporales</taxon>
        <taxon>Micromonosporaceae</taxon>
        <taxon>Catellatospora</taxon>
    </lineage>
</organism>
<proteinExistence type="inferred from homology"/>
<reference evidence="12" key="1">
    <citation type="submission" date="2021-01" db="EMBL/GenBank/DDBJ databases">
        <title>Whole genome shotgun sequence of Catellatospora methionotrophica NBRC 14553.</title>
        <authorList>
            <person name="Komaki H."/>
            <person name="Tamura T."/>
        </authorList>
    </citation>
    <scope>NUCLEOTIDE SEQUENCE</scope>
    <source>
        <strain evidence="12">NBRC 14553</strain>
    </source>
</reference>
<dbReference type="PANTHER" id="PTHR42753">
    <property type="entry name" value="MITOCHONDRIAL RIBOSOME PROTEIN L39/PROLYL-TRNA LIGASE FAMILY MEMBER"/>
    <property type="match status" value="1"/>
</dbReference>
<comment type="subunit">
    <text evidence="2 10">Homodimer.</text>
</comment>
<dbReference type="EMBL" id="BONJ01000030">
    <property type="protein sequence ID" value="GIG17314.1"/>
    <property type="molecule type" value="Genomic_DNA"/>
</dbReference>
<keyword evidence="3 10" id="KW-0963">Cytoplasm</keyword>
<protein>
    <recommendedName>
        <fullName evidence="10">Proline--tRNA ligase</fullName>
        <ecNumber evidence="10">6.1.1.15</ecNumber>
    </recommendedName>
    <alternativeName>
        <fullName evidence="10">Prolyl-tRNA synthetase</fullName>
        <shortName evidence="10">ProRS</shortName>
    </alternativeName>
</protein>
<dbReference type="GO" id="GO:0005524">
    <property type="term" value="F:ATP binding"/>
    <property type="evidence" value="ECO:0007669"/>
    <property type="project" value="UniProtKB-UniRule"/>
</dbReference>
<evidence type="ECO:0000256" key="3">
    <source>
        <dbReference type="ARBA" id="ARBA00022490"/>
    </source>
</evidence>
<dbReference type="InterPro" id="IPR007214">
    <property type="entry name" value="YbaK/aa-tRNA-synth-assoc-dom"/>
</dbReference>
<dbReference type="InterPro" id="IPR045864">
    <property type="entry name" value="aa-tRNA-synth_II/BPL/LPL"/>
</dbReference>
<dbReference type="Proteomes" id="UP000660339">
    <property type="component" value="Unassembled WGS sequence"/>
</dbReference>
<dbReference type="GO" id="GO:0002161">
    <property type="term" value="F:aminoacyl-tRNA deacylase activity"/>
    <property type="evidence" value="ECO:0007669"/>
    <property type="project" value="InterPro"/>
</dbReference>
<dbReference type="InterPro" id="IPR002316">
    <property type="entry name" value="Pro-tRNA-ligase_IIa"/>
</dbReference>
<evidence type="ECO:0000256" key="6">
    <source>
        <dbReference type="ARBA" id="ARBA00022840"/>
    </source>
</evidence>